<evidence type="ECO:0000313" key="2">
    <source>
        <dbReference type="EMBL" id="UEM10848.1"/>
    </source>
</evidence>
<dbReference type="AlphaFoldDB" id="A0A939MCH3"/>
<dbReference type="RefSeq" id="WP_208088293.1">
    <property type="nucleotide sequence ID" value="NZ_CP086136.1"/>
</dbReference>
<dbReference type="EMBL" id="CP086136">
    <property type="protein sequence ID" value="UEM10848.1"/>
    <property type="molecule type" value="Genomic_DNA"/>
</dbReference>
<accession>A0A939MCH3</accession>
<proteinExistence type="predicted"/>
<dbReference type="EMBL" id="JAGEMI010000001">
    <property type="protein sequence ID" value="MBO1867301.1"/>
    <property type="molecule type" value="Genomic_DNA"/>
</dbReference>
<dbReference type="KEGG" id="bban:J4G43_040515"/>
<name>A0A939MCH3_9BRAD</name>
<evidence type="ECO:0000313" key="3">
    <source>
        <dbReference type="Proteomes" id="UP000664702"/>
    </source>
</evidence>
<reference evidence="1" key="1">
    <citation type="submission" date="2021-03" db="EMBL/GenBank/DDBJ databases">
        <title>Whole Genome Sequence of Bradyrhizobium sp. Strain 144S4.</title>
        <authorList>
            <person name="Bromfield E.S.P."/>
            <person name="Cloutier S."/>
        </authorList>
    </citation>
    <scope>NUCLEOTIDE SEQUENCE [LARGE SCALE GENOMIC DNA]</scope>
    <source>
        <strain evidence="1">144S4</strain>
    </source>
</reference>
<dbReference type="Proteomes" id="UP000664702">
    <property type="component" value="Chromosome"/>
</dbReference>
<dbReference type="Pfam" id="PF11154">
    <property type="entry name" value="DUF2934"/>
    <property type="match status" value="1"/>
</dbReference>
<evidence type="ECO:0000313" key="1">
    <source>
        <dbReference type="EMBL" id="MBO1867301.1"/>
    </source>
</evidence>
<organism evidence="1">
    <name type="scientific">Bradyrhizobium barranii subsp. barranii</name>
    <dbReference type="NCBI Taxonomy" id="2823807"/>
    <lineage>
        <taxon>Bacteria</taxon>
        <taxon>Pseudomonadati</taxon>
        <taxon>Pseudomonadota</taxon>
        <taxon>Alphaproteobacteria</taxon>
        <taxon>Hyphomicrobiales</taxon>
        <taxon>Nitrobacteraceae</taxon>
        <taxon>Bradyrhizobium</taxon>
        <taxon>Bradyrhizobium barranii</taxon>
    </lineage>
</organism>
<protein>
    <submittedName>
        <fullName evidence="1">DUF2934 domain-containing protein</fullName>
    </submittedName>
</protein>
<dbReference type="InterPro" id="IPR021327">
    <property type="entry name" value="DUF2934"/>
</dbReference>
<sequence>MPNLSQEDIRIRAYELWRAAGEPSGDMETFWFEAEKQLLAERSQPDELPPGMTDNLPV</sequence>
<gene>
    <name evidence="2" type="ORF">J4G43_040515</name>
    <name evidence="1" type="ORF">J4G43_42380</name>
</gene>
<reference evidence="2 3" key="2">
    <citation type="journal article" date="2022" name="Int. J. Syst. Evol. Microbiol.">
        <title>Strains of Bradyrhizobium barranii sp. nov. associated with legumes native to Canada are symbionts of soybeans and belong to different subspecies (subsp. barranii subsp. nov. and subsp. apii subsp. nov.) and symbiovars (sv. glycinearum and sv. septentrionale).</title>
        <authorList>
            <person name="Bromfield E.S.P."/>
            <person name="Cloutier S."/>
            <person name="Wasai-Hara S."/>
            <person name="Minamisawa K."/>
        </authorList>
    </citation>
    <scope>NUCLEOTIDE SEQUENCE [LARGE SCALE GENOMIC DNA]</scope>
    <source>
        <strain evidence="2 3">144S4</strain>
    </source>
</reference>